<keyword evidence="3" id="KW-0647">Proteasome</keyword>
<dbReference type="Proteomes" id="UP000887577">
    <property type="component" value="Unplaced"/>
</dbReference>
<dbReference type="Gene3D" id="1.25.40.990">
    <property type="match status" value="1"/>
</dbReference>
<keyword evidence="6" id="KW-1185">Reference proteome</keyword>
<feature type="region of interest" description="Disordered" evidence="4">
    <location>
        <begin position="287"/>
        <end position="317"/>
    </location>
</feature>
<organism evidence="6 7">
    <name type="scientific">Panagrolaimus superbus</name>
    <dbReference type="NCBI Taxonomy" id="310955"/>
    <lineage>
        <taxon>Eukaryota</taxon>
        <taxon>Metazoa</taxon>
        <taxon>Ecdysozoa</taxon>
        <taxon>Nematoda</taxon>
        <taxon>Chromadorea</taxon>
        <taxon>Rhabditida</taxon>
        <taxon>Tylenchina</taxon>
        <taxon>Panagrolaimomorpha</taxon>
        <taxon>Panagrolaimoidea</taxon>
        <taxon>Panagrolaimidae</taxon>
        <taxon>Panagrolaimus</taxon>
    </lineage>
</organism>
<dbReference type="PANTHER" id="PTHR12387">
    <property type="entry name" value="26S PROTEASOME NON-ATPASE REGULATORY SUBUNIT 8"/>
    <property type="match status" value="1"/>
</dbReference>
<dbReference type="PROSITE" id="PS50250">
    <property type="entry name" value="PCI"/>
    <property type="match status" value="1"/>
</dbReference>
<evidence type="ECO:0000256" key="3">
    <source>
        <dbReference type="ARBA" id="ARBA00022942"/>
    </source>
</evidence>
<accession>A0A914Z227</accession>
<comment type="similarity">
    <text evidence="1">Belongs to the proteasome subunit S14 family.</text>
</comment>
<dbReference type="GO" id="GO:0005829">
    <property type="term" value="C:cytosol"/>
    <property type="evidence" value="ECO:0007669"/>
    <property type="project" value="TreeGrafter"/>
</dbReference>
<evidence type="ECO:0000256" key="4">
    <source>
        <dbReference type="SAM" id="MobiDB-lite"/>
    </source>
</evidence>
<evidence type="ECO:0000259" key="5">
    <source>
        <dbReference type="PROSITE" id="PS50250"/>
    </source>
</evidence>
<evidence type="ECO:0000313" key="6">
    <source>
        <dbReference type="Proteomes" id="UP000887577"/>
    </source>
</evidence>
<dbReference type="GO" id="GO:0005634">
    <property type="term" value="C:nucleus"/>
    <property type="evidence" value="ECO:0007669"/>
    <property type="project" value="TreeGrafter"/>
</dbReference>
<dbReference type="GO" id="GO:0043161">
    <property type="term" value="P:proteasome-mediated ubiquitin-dependent protein catabolic process"/>
    <property type="evidence" value="ECO:0007669"/>
    <property type="project" value="TreeGrafter"/>
</dbReference>
<dbReference type="InterPro" id="IPR006746">
    <property type="entry name" value="26S_Psome_Rpn12"/>
</dbReference>
<reference evidence="7" key="1">
    <citation type="submission" date="2022-11" db="UniProtKB">
        <authorList>
            <consortium name="WormBaseParasite"/>
        </authorList>
    </citation>
    <scope>IDENTIFICATION</scope>
</reference>
<dbReference type="AlphaFoldDB" id="A0A914Z227"/>
<evidence type="ECO:0000313" key="7">
    <source>
        <dbReference type="WBParaSite" id="PSU_v2.g4308.t1"/>
    </source>
</evidence>
<name>A0A914Z227_9BILA</name>
<dbReference type="GO" id="GO:0008541">
    <property type="term" value="C:proteasome regulatory particle, lid subcomplex"/>
    <property type="evidence" value="ECO:0007669"/>
    <property type="project" value="TreeGrafter"/>
</dbReference>
<dbReference type="Pfam" id="PF10075">
    <property type="entry name" value="CSN8_PSD8_EIF3K"/>
    <property type="match status" value="1"/>
</dbReference>
<evidence type="ECO:0000256" key="1">
    <source>
        <dbReference type="ARBA" id="ARBA00009627"/>
    </source>
</evidence>
<evidence type="ECO:0000256" key="2">
    <source>
        <dbReference type="ARBA" id="ARBA00014939"/>
    </source>
</evidence>
<proteinExistence type="inferred from homology"/>
<feature type="compositionally biased region" description="Basic and acidic residues" evidence="4">
    <location>
        <begin position="306"/>
        <end position="317"/>
    </location>
</feature>
<dbReference type="InterPro" id="IPR000717">
    <property type="entry name" value="PCI_dom"/>
</dbReference>
<feature type="domain" description="PCI" evidence="5">
    <location>
        <begin position="70"/>
        <end position="238"/>
    </location>
</feature>
<protein>
    <recommendedName>
        <fullName evidence="2">26S proteasome non-ATPase regulatory subunit 8</fullName>
    </recommendedName>
</protein>
<sequence length="317" mass="36681">MSSSLEQLHKNLISEFSKDSKNLDIIEKLLGDIKNNLVDEVISKLPPATSDTIHRDYFEISALFAILKNDLEGFETSIVNVQNFYTSHINDSTNKYLMIGLHLMFLLVKGKLSEFNTLIEQIDQHLKQTHPYIITPIKLQQYLKEGTHNKVFHLAKTIPSPYYTMFIRILTDRVRDDIAVSIEKSYKRILIKDAIQMLLYDNAEEALVYAEKRGWKREKDMFSFDALQEKATTVDASELPGMLETLESWTTYTESFLKHIEAAVSESDKNLSVRMQKEREIEKFAAQHKENGRTTENISELISFDGPKDTVKRSKRH</sequence>
<dbReference type="WBParaSite" id="PSU_v2.g4308.t1">
    <property type="protein sequence ID" value="PSU_v2.g4308.t1"/>
    <property type="gene ID" value="PSU_v2.g4308"/>
</dbReference>
<dbReference type="InterPro" id="IPR033464">
    <property type="entry name" value="CSN8_PSD8_EIF3K"/>
</dbReference>
<dbReference type="PANTHER" id="PTHR12387:SF0">
    <property type="entry name" value="26S PROTEASOME NON-ATPASE REGULATORY SUBUNIT 8"/>
    <property type="match status" value="1"/>
</dbReference>